<comment type="caution">
    <text evidence="2">The sequence shown here is derived from an EMBL/GenBank/DDBJ whole genome shotgun (WGS) entry which is preliminary data.</text>
</comment>
<protein>
    <submittedName>
        <fullName evidence="2">Uncharacterized protein</fullName>
    </submittedName>
</protein>
<gene>
    <name evidence="2" type="ORF">PCANC_14670</name>
</gene>
<dbReference type="Proteomes" id="UP000235388">
    <property type="component" value="Unassembled WGS sequence"/>
</dbReference>
<dbReference type="EMBL" id="PGCJ01000850">
    <property type="protein sequence ID" value="PLW17421.1"/>
    <property type="molecule type" value="Genomic_DNA"/>
</dbReference>
<keyword evidence="3" id="KW-1185">Reference proteome</keyword>
<proteinExistence type="predicted"/>
<evidence type="ECO:0000256" key="1">
    <source>
        <dbReference type="SAM" id="MobiDB-lite"/>
    </source>
</evidence>
<evidence type="ECO:0000313" key="3">
    <source>
        <dbReference type="Proteomes" id="UP000235388"/>
    </source>
</evidence>
<organism evidence="2 3">
    <name type="scientific">Puccinia coronata f. sp. avenae</name>
    <dbReference type="NCBI Taxonomy" id="200324"/>
    <lineage>
        <taxon>Eukaryota</taxon>
        <taxon>Fungi</taxon>
        <taxon>Dikarya</taxon>
        <taxon>Basidiomycota</taxon>
        <taxon>Pucciniomycotina</taxon>
        <taxon>Pucciniomycetes</taxon>
        <taxon>Pucciniales</taxon>
        <taxon>Pucciniaceae</taxon>
        <taxon>Puccinia</taxon>
    </lineage>
</organism>
<dbReference type="AlphaFoldDB" id="A0A2N5SW17"/>
<reference evidence="2 3" key="1">
    <citation type="submission" date="2017-11" db="EMBL/GenBank/DDBJ databases">
        <title>De novo assembly and phasing of dikaryotic genomes from two isolates of Puccinia coronata f. sp. avenae, the causal agent of oat crown rust.</title>
        <authorList>
            <person name="Miller M.E."/>
            <person name="Zhang Y."/>
            <person name="Omidvar V."/>
            <person name="Sperschneider J."/>
            <person name="Schwessinger B."/>
            <person name="Raley C."/>
            <person name="Palmer J.M."/>
            <person name="Garnica D."/>
            <person name="Upadhyaya N."/>
            <person name="Rathjen J."/>
            <person name="Taylor J.M."/>
            <person name="Park R.F."/>
            <person name="Dodds P.N."/>
            <person name="Hirsch C.D."/>
            <person name="Kianian S.F."/>
            <person name="Figueroa M."/>
        </authorList>
    </citation>
    <scope>NUCLEOTIDE SEQUENCE [LARGE SCALE GENOMIC DNA]</scope>
    <source>
        <strain evidence="2">12NC29</strain>
    </source>
</reference>
<name>A0A2N5SW17_9BASI</name>
<accession>A0A2N5SW17</accession>
<evidence type="ECO:0000313" key="2">
    <source>
        <dbReference type="EMBL" id="PLW17421.1"/>
    </source>
</evidence>
<dbReference type="PANTHER" id="PTHR33069">
    <property type="entry name" value="CHROMOSOME 7, WHOLE GENOME SHOTGUN SEQUENCE-RELATED"/>
    <property type="match status" value="1"/>
</dbReference>
<feature type="region of interest" description="Disordered" evidence="1">
    <location>
        <begin position="271"/>
        <end position="292"/>
    </location>
</feature>
<feature type="compositionally biased region" description="Basic and acidic residues" evidence="1">
    <location>
        <begin position="128"/>
        <end position="146"/>
    </location>
</feature>
<sequence length="446" mass="50422">MSESANISIITPSESTESTKVVPESIRQQRGLIYENFRSLAEKFEQYTIWNRSNPFLSVDVTCNLEALNDIRIKVLPLLQQQLNTLPKLLDPSEVLEDMNASQLQRIIEIQSELDRTTDQVSSLASGLRRETDSPATRADDQDSKESKYWRRQGLSNKLRLMKHQLFLIFNLCSQTTKGFQLASSSSTTRETENPTVVAAPLHPQDYNFNDDPDPCGIVGRTGHVVDSIGHAMRWMISHEFILVQEHWHTSVYSCDQQLIELTQLINRALRPPKPEDVGKSSRGPGTRNLKKHATPLAQSFIPLTKLSRIFLKKLAKEALNKIPSKPYTNMSSCQLTTLSHSGRSMDSGYYDMMRFIAEYDMNNAIHERNPPESIEDILCDVVRSLDSSVLLVITHVIPLIPDSISSPNLLQNYLTQWTNLFLLATQNCIRAADSYNAAQSAETDE</sequence>
<dbReference type="PANTHER" id="PTHR33069:SF3">
    <property type="entry name" value="DYNEIN HEAVY CHAIN TAIL DOMAIN-CONTAINING PROTEIN"/>
    <property type="match status" value="1"/>
</dbReference>
<feature type="region of interest" description="Disordered" evidence="1">
    <location>
        <begin position="119"/>
        <end position="146"/>
    </location>
</feature>